<evidence type="ECO:0000256" key="1">
    <source>
        <dbReference type="SAM" id="MobiDB-lite"/>
    </source>
</evidence>
<organism evidence="2">
    <name type="scientific">Pelagomonas calceolata</name>
    <dbReference type="NCBI Taxonomy" id="35677"/>
    <lineage>
        <taxon>Eukaryota</taxon>
        <taxon>Sar</taxon>
        <taxon>Stramenopiles</taxon>
        <taxon>Ochrophyta</taxon>
        <taxon>Pelagophyceae</taxon>
        <taxon>Pelagomonadales</taxon>
        <taxon>Pelagomonadaceae</taxon>
        <taxon>Pelagomonas</taxon>
    </lineage>
</organism>
<evidence type="ECO:0000313" key="3">
    <source>
        <dbReference type="EMBL" id="CAH0377761.1"/>
    </source>
</evidence>
<protein>
    <submittedName>
        <fullName evidence="2">Uncharacterized protein</fullName>
    </submittedName>
</protein>
<dbReference type="EMBL" id="HBIW01016662">
    <property type="protein sequence ID" value="CAE0698938.1"/>
    <property type="molecule type" value="Transcribed_RNA"/>
</dbReference>
<accession>A0A7S3ZZ88</accession>
<evidence type="ECO:0000313" key="2">
    <source>
        <dbReference type="EMBL" id="CAE0698938.1"/>
    </source>
</evidence>
<dbReference type="AlphaFoldDB" id="A0A7S3ZZ88"/>
<feature type="compositionally biased region" description="Basic and acidic residues" evidence="1">
    <location>
        <begin position="21"/>
        <end position="34"/>
    </location>
</feature>
<evidence type="ECO:0000313" key="4">
    <source>
        <dbReference type="Proteomes" id="UP000789595"/>
    </source>
</evidence>
<sequence>MGLFGGGSEQKDEGDTPPAVAKKDDDRHLRRQDSEAPSTVCPCACGNRFLDWMKGFIEIKPFKVEPRLAQMRWEQIRVDGPWFYRNRHLGCFLCKHVDPLRECCPAPLQECTCFPLLFPIATHITFLPFGQAVTSARHEELCWPPACCCNLGAQGCVACSALAWPFYFCAWPAPLACCVSPVIFSFTGAFLTAYQRYKIIKAYGIDDDHLDDYFGDHVGSDACKLALDCVCYPCSAWHQNVFLQEMRSFGHAEEAGDIVVTREPGGV</sequence>
<proteinExistence type="predicted"/>
<feature type="region of interest" description="Disordered" evidence="1">
    <location>
        <begin position="1"/>
        <end position="39"/>
    </location>
</feature>
<reference evidence="3" key="2">
    <citation type="submission" date="2021-11" db="EMBL/GenBank/DDBJ databases">
        <authorList>
            <consortium name="Genoscope - CEA"/>
            <person name="William W."/>
        </authorList>
    </citation>
    <scope>NUCLEOTIDE SEQUENCE</scope>
</reference>
<dbReference type="Proteomes" id="UP000789595">
    <property type="component" value="Unassembled WGS sequence"/>
</dbReference>
<name>A0A7S3ZZ88_9STRA</name>
<keyword evidence="4" id="KW-1185">Reference proteome</keyword>
<dbReference type="EMBL" id="CAKKNE010000005">
    <property type="protein sequence ID" value="CAH0377761.1"/>
    <property type="molecule type" value="Genomic_DNA"/>
</dbReference>
<reference evidence="2" key="1">
    <citation type="submission" date="2021-01" db="EMBL/GenBank/DDBJ databases">
        <authorList>
            <person name="Corre E."/>
            <person name="Pelletier E."/>
            <person name="Niang G."/>
            <person name="Scheremetjew M."/>
            <person name="Finn R."/>
            <person name="Kale V."/>
            <person name="Holt S."/>
            <person name="Cochrane G."/>
            <person name="Meng A."/>
            <person name="Brown T."/>
            <person name="Cohen L."/>
        </authorList>
    </citation>
    <scope>NUCLEOTIDE SEQUENCE</scope>
    <source>
        <strain evidence="2">CCMP1756</strain>
    </source>
</reference>
<gene>
    <name evidence="2" type="ORF">PCAL00307_LOCUS14374</name>
    <name evidence="3" type="ORF">PECAL_5P22830</name>
</gene>